<dbReference type="InterPro" id="IPR003657">
    <property type="entry name" value="WRKY_dom"/>
</dbReference>
<dbReference type="GO" id="GO:0003700">
    <property type="term" value="F:DNA-binding transcription factor activity"/>
    <property type="evidence" value="ECO:0007669"/>
    <property type="project" value="InterPro"/>
</dbReference>
<feature type="compositionally biased region" description="Basic residues" evidence="6">
    <location>
        <begin position="160"/>
        <end position="170"/>
    </location>
</feature>
<dbReference type="OrthoDB" id="1936515at2759"/>
<dbReference type="InterPro" id="IPR044810">
    <property type="entry name" value="WRKY_plant"/>
</dbReference>
<dbReference type="SMART" id="SM00774">
    <property type="entry name" value="WRKY"/>
    <property type="match status" value="1"/>
</dbReference>
<dbReference type="AlphaFoldDB" id="A0A843XLH9"/>
<keyword evidence="2" id="KW-0805">Transcription regulation</keyword>
<feature type="domain" description="WRKY" evidence="7">
    <location>
        <begin position="183"/>
        <end position="248"/>
    </location>
</feature>
<dbReference type="InterPro" id="IPR036576">
    <property type="entry name" value="WRKY_dom_sf"/>
</dbReference>
<dbReference type="GO" id="GO:0005634">
    <property type="term" value="C:nucleus"/>
    <property type="evidence" value="ECO:0007669"/>
    <property type="project" value="UniProtKB-SubCell"/>
</dbReference>
<comment type="caution">
    <text evidence="8">The sequence shown here is derived from an EMBL/GenBank/DDBJ whole genome shotgun (WGS) entry which is preliminary data.</text>
</comment>
<organism evidence="8 9">
    <name type="scientific">Colocasia esculenta</name>
    <name type="common">Wild taro</name>
    <name type="synonym">Arum esculentum</name>
    <dbReference type="NCBI Taxonomy" id="4460"/>
    <lineage>
        <taxon>Eukaryota</taxon>
        <taxon>Viridiplantae</taxon>
        <taxon>Streptophyta</taxon>
        <taxon>Embryophyta</taxon>
        <taxon>Tracheophyta</taxon>
        <taxon>Spermatophyta</taxon>
        <taxon>Magnoliopsida</taxon>
        <taxon>Liliopsida</taxon>
        <taxon>Araceae</taxon>
        <taxon>Aroideae</taxon>
        <taxon>Colocasieae</taxon>
        <taxon>Colocasia</taxon>
    </lineage>
</organism>
<dbReference type="PANTHER" id="PTHR31221:SF358">
    <property type="entry name" value="WRKY TRANSCRIPTION FACTOR 71"/>
    <property type="match status" value="1"/>
</dbReference>
<dbReference type="SUPFAM" id="SSF118290">
    <property type="entry name" value="WRKY DNA-binding domain"/>
    <property type="match status" value="1"/>
</dbReference>
<protein>
    <recommendedName>
        <fullName evidence="7">WRKY domain-containing protein</fullName>
    </recommendedName>
</protein>
<dbReference type="FunFam" id="2.20.25.80:FF:000003">
    <property type="entry name" value="WRKY transcription factor 57"/>
    <property type="match status" value="1"/>
</dbReference>
<feature type="compositionally biased region" description="Basic and acidic residues" evidence="6">
    <location>
        <begin position="135"/>
        <end position="159"/>
    </location>
</feature>
<keyword evidence="9" id="KW-1185">Reference proteome</keyword>
<feature type="compositionally biased region" description="Low complexity" evidence="6">
    <location>
        <begin position="105"/>
        <end position="127"/>
    </location>
</feature>
<evidence type="ECO:0000256" key="2">
    <source>
        <dbReference type="ARBA" id="ARBA00023015"/>
    </source>
</evidence>
<dbReference type="EMBL" id="NMUH01009284">
    <property type="protein sequence ID" value="MQM19867.1"/>
    <property type="molecule type" value="Genomic_DNA"/>
</dbReference>
<dbReference type="Proteomes" id="UP000652761">
    <property type="component" value="Unassembled WGS sequence"/>
</dbReference>
<evidence type="ECO:0000313" key="8">
    <source>
        <dbReference type="EMBL" id="MQM19867.1"/>
    </source>
</evidence>
<evidence type="ECO:0000256" key="3">
    <source>
        <dbReference type="ARBA" id="ARBA00023125"/>
    </source>
</evidence>
<keyword evidence="3" id="KW-0238">DNA-binding</keyword>
<dbReference type="GO" id="GO:0043565">
    <property type="term" value="F:sequence-specific DNA binding"/>
    <property type="evidence" value="ECO:0007669"/>
    <property type="project" value="InterPro"/>
</dbReference>
<reference evidence="8" key="1">
    <citation type="submission" date="2017-07" db="EMBL/GenBank/DDBJ databases">
        <title>Taro Niue Genome Assembly and Annotation.</title>
        <authorList>
            <person name="Atibalentja N."/>
            <person name="Keating K."/>
            <person name="Fields C.J."/>
        </authorList>
    </citation>
    <scope>NUCLEOTIDE SEQUENCE</scope>
    <source>
        <strain evidence="8">Niue_2</strain>
        <tissue evidence="8">Leaf</tissue>
    </source>
</reference>
<evidence type="ECO:0000256" key="5">
    <source>
        <dbReference type="ARBA" id="ARBA00023242"/>
    </source>
</evidence>
<keyword evidence="5" id="KW-0539">Nucleus</keyword>
<accession>A0A843XLH9</accession>
<gene>
    <name evidence="8" type="ORF">Taro_052880</name>
</gene>
<evidence type="ECO:0000256" key="6">
    <source>
        <dbReference type="SAM" id="MobiDB-lite"/>
    </source>
</evidence>
<dbReference type="PROSITE" id="PS50811">
    <property type="entry name" value="WRKY"/>
    <property type="match status" value="1"/>
</dbReference>
<evidence type="ECO:0000256" key="4">
    <source>
        <dbReference type="ARBA" id="ARBA00023163"/>
    </source>
</evidence>
<dbReference type="PANTHER" id="PTHR31221">
    <property type="entry name" value="WRKY TRANSCRIPTION FACTOR PROTEIN 1-RELATED"/>
    <property type="match status" value="1"/>
</dbReference>
<evidence type="ECO:0000313" key="9">
    <source>
        <dbReference type="Proteomes" id="UP000652761"/>
    </source>
</evidence>
<evidence type="ECO:0000259" key="7">
    <source>
        <dbReference type="PROSITE" id="PS50811"/>
    </source>
</evidence>
<keyword evidence="4" id="KW-0804">Transcription</keyword>
<comment type="subcellular location">
    <subcellularLocation>
        <location evidence="1">Nucleus</location>
    </subcellularLocation>
</comment>
<sequence length="327" mass="35813">MSDNRDLYHHDHFFKSRGSFPIHDDQYLFFPDRLGGVSGSSDFPGVDLSFTGCLSGSADYHVLERAFDLSCSPSSDSFFGPGDGRKPQIAAGDMAIDLSAAAASSCAAGGTGSGTPATPNSSMSSSSTEIPGEEDSGRSKKDQIELGKDAGDDGGDKSKKASKPRKKGEKRQREPRFAFMTKSEVDHLEDGYRWRKYGQKAVKNSPYPRSYYRCTAPKCSVKKRVERSYEDPSIVITTYEGQHTHQSPATLRGSSHILAPSPSMPGLFRSELLLNHLPPPHLDVQQSEAGHGHMYLQNQSPLPPQLQLPDYGLLQDIIPSFFHNSQQ</sequence>
<name>A0A843XLH9_COLES</name>
<dbReference type="Gene3D" id="2.20.25.80">
    <property type="entry name" value="WRKY domain"/>
    <property type="match status" value="1"/>
</dbReference>
<dbReference type="Pfam" id="PF03106">
    <property type="entry name" value="WRKY"/>
    <property type="match status" value="1"/>
</dbReference>
<evidence type="ECO:0000256" key="1">
    <source>
        <dbReference type="ARBA" id="ARBA00004123"/>
    </source>
</evidence>
<proteinExistence type="predicted"/>
<feature type="region of interest" description="Disordered" evidence="6">
    <location>
        <begin position="105"/>
        <end position="178"/>
    </location>
</feature>